<comment type="caution">
    <text evidence="1">The sequence shown here is derived from an EMBL/GenBank/DDBJ whole genome shotgun (WGS) entry which is preliminary data.</text>
</comment>
<keyword evidence="2" id="KW-1185">Reference proteome</keyword>
<evidence type="ECO:0000313" key="2">
    <source>
        <dbReference type="Proteomes" id="UP001159405"/>
    </source>
</evidence>
<sequence length="91" mass="10618">LSFIRFIKAQELTVSNVDQMDTPSFFMRQSEKETLSTYFHKFVSGVDETSDPWYKTSSNAKLYQFSNQPVKTNRVKGLQKVQEPKSEAFIR</sequence>
<organism evidence="1 2">
    <name type="scientific">Porites lobata</name>
    <dbReference type="NCBI Taxonomy" id="104759"/>
    <lineage>
        <taxon>Eukaryota</taxon>
        <taxon>Metazoa</taxon>
        <taxon>Cnidaria</taxon>
        <taxon>Anthozoa</taxon>
        <taxon>Hexacorallia</taxon>
        <taxon>Scleractinia</taxon>
        <taxon>Fungiina</taxon>
        <taxon>Poritidae</taxon>
        <taxon>Porites</taxon>
    </lineage>
</organism>
<evidence type="ECO:0000313" key="1">
    <source>
        <dbReference type="EMBL" id="CAH3153220.1"/>
    </source>
</evidence>
<protein>
    <submittedName>
        <fullName evidence="1">Uncharacterized protein</fullName>
    </submittedName>
</protein>
<name>A0ABN8PYW3_9CNID</name>
<reference evidence="1 2" key="1">
    <citation type="submission" date="2022-05" db="EMBL/GenBank/DDBJ databases">
        <authorList>
            <consortium name="Genoscope - CEA"/>
            <person name="William W."/>
        </authorList>
    </citation>
    <scope>NUCLEOTIDE SEQUENCE [LARGE SCALE GENOMIC DNA]</scope>
</reference>
<accession>A0ABN8PYW3</accession>
<dbReference type="Proteomes" id="UP001159405">
    <property type="component" value="Unassembled WGS sequence"/>
</dbReference>
<dbReference type="EMBL" id="CALNXK010000096">
    <property type="protein sequence ID" value="CAH3153220.1"/>
    <property type="molecule type" value="Genomic_DNA"/>
</dbReference>
<feature type="non-terminal residue" evidence="1">
    <location>
        <position position="1"/>
    </location>
</feature>
<proteinExistence type="predicted"/>
<gene>
    <name evidence="1" type="ORF">PLOB_00049462</name>
</gene>